<evidence type="ECO:0000313" key="1">
    <source>
        <dbReference type="EMBL" id="CAG8643589.1"/>
    </source>
</evidence>
<accession>A0ACA9NCR3</accession>
<feature type="non-terminal residue" evidence="1">
    <location>
        <position position="1"/>
    </location>
</feature>
<keyword evidence="2" id="KW-1185">Reference proteome</keyword>
<dbReference type="Proteomes" id="UP000789366">
    <property type="component" value="Unassembled WGS sequence"/>
</dbReference>
<proteinExistence type="predicted"/>
<sequence>LPYELKSNVSWDQYVERTDKHNVHGMWEWNNGRVFVYELPSAPHESACAELIRLLSFAIVN</sequence>
<dbReference type="EMBL" id="CAJVPW010013285">
    <property type="protein sequence ID" value="CAG8643589.1"/>
    <property type="molecule type" value="Genomic_DNA"/>
</dbReference>
<name>A0ACA9NCR3_9GLOM</name>
<comment type="caution">
    <text evidence="1">The sequence shown here is derived from an EMBL/GenBank/DDBJ whole genome shotgun (WGS) entry which is preliminary data.</text>
</comment>
<protein>
    <submittedName>
        <fullName evidence="1">12602_t:CDS:1</fullName>
    </submittedName>
</protein>
<gene>
    <name evidence="1" type="ORF">SPELUC_LOCUS8662</name>
</gene>
<organism evidence="1 2">
    <name type="scientific">Cetraspora pellucida</name>
    <dbReference type="NCBI Taxonomy" id="1433469"/>
    <lineage>
        <taxon>Eukaryota</taxon>
        <taxon>Fungi</taxon>
        <taxon>Fungi incertae sedis</taxon>
        <taxon>Mucoromycota</taxon>
        <taxon>Glomeromycotina</taxon>
        <taxon>Glomeromycetes</taxon>
        <taxon>Diversisporales</taxon>
        <taxon>Gigasporaceae</taxon>
        <taxon>Cetraspora</taxon>
    </lineage>
</organism>
<evidence type="ECO:0000313" key="2">
    <source>
        <dbReference type="Proteomes" id="UP000789366"/>
    </source>
</evidence>
<reference evidence="1" key="1">
    <citation type="submission" date="2021-06" db="EMBL/GenBank/DDBJ databases">
        <authorList>
            <person name="Kallberg Y."/>
            <person name="Tangrot J."/>
            <person name="Rosling A."/>
        </authorList>
    </citation>
    <scope>NUCLEOTIDE SEQUENCE</scope>
    <source>
        <strain evidence="1">28 12/20/2015</strain>
    </source>
</reference>